<comment type="caution">
    <text evidence="3">The sequence shown here is derived from an EMBL/GenBank/DDBJ whole genome shotgun (WGS) entry which is preliminary data.</text>
</comment>
<reference evidence="3" key="1">
    <citation type="submission" date="2022-07" db="EMBL/GenBank/DDBJ databases">
        <title>Fungi with potential for degradation of polypropylene.</title>
        <authorList>
            <person name="Gostincar C."/>
        </authorList>
    </citation>
    <scope>NUCLEOTIDE SEQUENCE</scope>
    <source>
        <strain evidence="3">EXF-13308</strain>
    </source>
</reference>
<dbReference type="CDD" id="cd07197">
    <property type="entry name" value="nitrilase"/>
    <property type="match status" value="1"/>
</dbReference>
<name>A0AA38RCF3_9PEZI</name>
<dbReference type="PANTHER" id="PTHR43674">
    <property type="entry name" value="NITRILASE C965.09-RELATED"/>
    <property type="match status" value="1"/>
</dbReference>
<evidence type="ECO:0000313" key="3">
    <source>
        <dbReference type="EMBL" id="KAJ9133727.1"/>
    </source>
</evidence>
<gene>
    <name evidence="3" type="ORF">NKR23_g10558</name>
</gene>
<dbReference type="Proteomes" id="UP001174694">
    <property type="component" value="Unassembled WGS sequence"/>
</dbReference>
<dbReference type="PANTHER" id="PTHR43674:SF16">
    <property type="entry name" value="CARBON-NITROGEN FAMILY, PUTATIVE (AFU_ORTHOLOGUE AFUA_5G02350)-RELATED"/>
    <property type="match status" value="1"/>
</dbReference>
<keyword evidence="1 3" id="KW-0378">Hydrolase</keyword>
<dbReference type="EMBL" id="JANBVO010000048">
    <property type="protein sequence ID" value="KAJ9133727.1"/>
    <property type="molecule type" value="Genomic_DNA"/>
</dbReference>
<evidence type="ECO:0000313" key="4">
    <source>
        <dbReference type="Proteomes" id="UP001174694"/>
    </source>
</evidence>
<protein>
    <submittedName>
        <fullName evidence="3">Carbon-nitrogen hydrolase</fullName>
    </submittedName>
</protein>
<proteinExistence type="predicted"/>
<dbReference type="SUPFAM" id="SSF56317">
    <property type="entry name" value="Carbon-nitrogen hydrolase"/>
    <property type="match status" value="1"/>
</dbReference>
<dbReference type="InterPro" id="IPR003010">
    <property type="entry name" value="C-N_Hydrolase"/>
</dbReference>
<dbReference type="InterPro" id="IPR050345">
    <property type="entry name" value="Aliph_Amidase/BUP"/>
</dbReference>
<dbReference type="Gene3D" id="3.60.110.10">
    <property type="entry name" value="Carbon-nitrogen hydrolase"/>
    <property type="match status" value="1"/>
</dbReference>
<keyword evidence="4" id="KW-1185">Reference proteome</keyword>
<accession>A0AA38RCF3</accession>
<evidence type="ECO:0000256" key="1">
    <source>
        <dbReference type="ARBA" id="ARBA00022801"/>
    </source>
</evidence>
<evidence type="ECO:0000259" key="2">
    <source>
        <dbReference type="PROSITE" id="PS50263"/>
    </source>
</evidence>
<feature type="domain" description="CN hydrolase" evidence="2">
    <location>
        <begin position="5"/>
        <end position="271"/>
    </location>
</feature>
<dbReference type="GO" id="GO:0016811">
    <property type="term" value="F:hydrolase activity, acting on carbon-nitrogen (but not peptide) bonds, in linear amides"/>
    <property type="evidence" value="ECO:0007669"/>
    <property type="project" value="TreeGrafter"/>
</dbReference>
<sequence length="296" mass="32695">MAPVYKVAIIQLQAKPLAVKENFTRAANFIRDASAQGAHLAVLPEYHLTSWEPGHPDFVSACAESVTYLPRYQALARDLNINIVPGTICIAEETKGSSPTTANPEPKLRTYNTAHFIAGGTGEIISSYQKRNLWHPERPHLTPGTAPHTAFDTPLTLEADDGPRPLRAGILICWDLAFPEPFRQLIADNADMIIVPSFWRLSDIDSGGRELNPDSERLFLESVTVARAFENTCAVVFCNVGGFSQVAMPILGARGKLMPEAEEMSVVDIDFSILRLAEDNYKIREDMARKGWQYAA</sequence>
<dbReference type="Pfam" id="PF00795">
    <property type="entry name" value="CN_hydrolase"/>
    <property type="match status" value="1"/>
</dbReference>
<dbReference type="AlphaFoldDB" id="A0AA38RCF3"/>
<dbReference type="PROSITE" id="PS50263">
    <property type="entry name" value="CN_HYDROLASE"/>
    <property type="match status" value="1"/>
</dbReference>
<dbReference type="InterPro" id="IPR036526">
    <property type="entry name" value="C-N_Hydrolase_sf"/>
</dbReference>
<organism evidence="3 4">
    <name type="scientific">Pleurostoma richardsiae</name>
    <dbReference type="NCBI Taxonomy" id="41990"/>
    <lineage>
        <taxon>Eukaryota</taxon>
        <taxon>Fungi</taxon>
        <taxon>Dikarya</taxon>
        <taxon>Ascomycota</taxon>
        <taxon>Pezizomycotina</taxon>
        <taxon>Sordariomycetes</taxon>
        <taxon>Sordariomycetidae</taxon>
        <taxon>Calosphaeriales</taxon>
        <taxon>Pleurostomataceae</taxon>
        <taxon>Pleurostoma</taxon>
    </lineage>
</organism>